<sequence>MPGVVVLIQGAITCTTGSKSTSICRKATHDCSNGAQSMSLTLDDTPYRTLQKHLRCYTLDGSARHRETLCRGVEPYDARPAPGVEAQFALSPMERVR</sequence>
<name>A0A0F2MEU4_SPOSC</name>
<accession>A0A0F2MEU4</accession>
<dbReference type="KEGG" id="ssck:SPSK_08179"/>
<protein>
    <submittedName>
        <fullName evidence="1">Uncharacterized protein</fullName>
    </submittedName>
</protein>
<dbReference type="Proteomes" id="UP000033710">
    <property type="component" value="Unassembled WGS sequence"/>
</dbReference>
<evidence type="ECO:0000313" key="1">
    <source>
        <dbReference type="EMBL" id="KJR88152.1"/>
    </source>
</evidence>
<comment type="caution">
    <text evidence="1">The sequence shown here is derived from an EMBL/GenBank/DDBJ whole genome shotgun (WGS) entry which is preliminary data.</text>
</comment>
<gene>
    <name evidence="1" type="ORF">SPSK_08179</name>
</gene>
<reference evidence="1 2" key="2">
    <citation type="journal article" date="2015" name="Eukaryot. Cell">
        <title>Asexual propagation of a virulent clone complex in a human and feline outbreak of sporotrichosis.</title>
        <authorList>
            <person name="Teixeira Mde M."/>
            <person name="Rodrigues A.M."/>
            <person name="Tsui C.K."/>
            <person name="de Almeida L.G."/>
            <person name="Van Diepeningen A.D."/>
            <person name="van den Ende B.G."/>
            <person name="Fernandes G.F."/>
            <person name="Kano R."/>
            <person name="Hamelin R.C."/>
            <person name="Lopes-Bezerra L.M."/>
            <person name="Vasconcelos A.T."/>
            <person name="de Hoog S."/>
            <person name="de Camargo Z.P."/>
            <person name="Felipe M.S."/>
        </authorList>
    </citation>
    <scope>NUCLEOTIDE SEQUENCE [LARGE SCALE GENOMIC DNA]</scope>
    <source>
        <strain evidence="1 2">1099-18</strain>
    </source>
</reference>
<organism evidence="1 2">
    <name type="scientific">Sporothrix schenckii 1099-18</name>
    <dbReference type="NCBI Taxonomy" id="1397361"/>
    <lineage>
        <taxon>Eukaryota</taxon>
        <taxon>Fungi</taxon>
        <taxon>Dikarya</taxon>
        <taxon>Ascomycota</taxon>
        <taxon>Pezizomycotina</taxon>
        <taxon>Sordariomycetes</taxon>
        <taxon>Sordariomycetidae</taxon>
        <taxon>Ophiostomatales</taxon>
        <taxon>Ophiostomataceae</taxon>
        <taxon>Sporothrix</taxon>
    </lineage>
</organism>
<dbReference type="AlphaFoldDB" id="A0A0F2MEU4"/>
<dbReference type="RefSeq" id="XP_016590828.1">
    <property type="nucleotide sequence ID" value="XM_016734817.1"/>
</dbReference>
<evidence type="ECO:0000313" key="2">
    <source>
        <dbReference type="Proteomes" id="UP000033710"/>
    </source>
</evidence>
<dbReference type="GeneID" id="27670094"/>
<dbReference type="EMBL" id="AXCR01000004">
    <property type="protein sequence ID" value="KJR88152.1"/>
    <property type="molecule type" value="Genomic_DNA"/>
</dbReference>
<dbReference type="VEuPathDB" id="FungiDB:SPSK_08179"/>
<proteinExistence type="predicted"/>
<reference evidence="1 2" key="1">
    <citation type="journal article" date="2014" name="BMC Genomics">
        <title>Comparative genomics of the major fungal agents of human and animal Sporotrichosis: Sporothrix schenckii and Sporothrix brasiliensis.</title>
        <authorList>
            <person name="Teixeira M.M."/>
            <person name="de Almeida L.G."/>
            <person name="Kubitschek-Barreira P."/>
            <person name="Alves F.L."/>
            <person name="Kioshima E.S."/>
            <person name="Abadio A.K."/>
            <person name="Fernandes L."/>
            <person name="Derengowski L.S."/>
            <person name="Ferreira K.S."/>
            <person name="Souza R.C."/>
            <person name="Ruiz J.C."/>
            <person name="de Andrade N.C."/>
            <person name="Paes H.C."/>
            <person name="Nicola A.M."/>
            <person name="Albuquerque P."/>
            <person name="Gerber A.L."/>
            <person name="Martins V.P."/>
            <person name="Peconick L.D."/>
            <person name="Neto A.V."/>
            <person name="Chaucanez C.B."/>
            <person name="Silva P.A."/>
            <person name="Cunha O.L."/>
            <person name="de Oliveira F.F."/>
            <person name="dos Santos T.C."/>
            <person name="Barros A.L."/>
            <person name="Soares M.A."/>
            <person name="de Oliveira L.M."/>
            <person name="Marini M.M."/>
            <person name="Villalobos-Duno H."/>
            <person name="Cunha M.M."/>
            <person name="de Hoog S."/>
            <person name="da Silveira J.F."/>
            <person name="Henrissat B."/>
            <person name="Nino-Vega G.A."/>
            <person name="Cisalpino P.S."/>
            <person name="Mora-Montes H.M."/>
            <person name="Almeida S.R."/>
            <person name="Stajich J.E."/>
            <person name="Lopes-Bezerra L.M."/>
            <person name="Vasconcelos A.T."/>
            <person name="Felipe M.S."/>
        </authorList>
    </citation>
    <scope>NUCLEOTIDE SEQUENCE [LARGE SCALE GENOMIC DNA]</scope>
    <source>
        <strain evidence="1 2">1099-18</strain>
    </source>
</reference>